<sequence length="287" mass="32965">MGRDLDMRSFPSCHFALNEHFGRQPERLVEHHGWRVRLAVRFIEQHGSFRESHFEHAAAVVAGKHELARQRRRPLVVDLQRLRDQHNVDGGDTRSNLHDMVRQVMELLKATDRRFNDDGDGPVFDMADNVRHEEELAVHVLDQVGATQHLLDVGHDVRIHTSRALVAALGGKRRQRAPQSLHVRFDFSVPGDARHRQDVLGFAKHAHFKLDGFGEVVLDQVGELERLVRHDGVAVPAVQHLATNVDVEGLRRVQMGRAHRALGDRQLECHRLDRQVRVHVQDERDKR</sequence>
<dbReference type="EMBL" id="KI913967">
    <property type="protein sequence ID" value="ETV99386.1"/>
    <property type="molecule type" value="Genomic_DNA"/>
</dbReference>
<gene>
    <name evidence="1" type="ORF">H310_08093</name>
</gene>
<proteinExistence type="predicted"/>
<protein>
    <submittedName>
        <fullName evidence="1">Uncharacterized protein</fullName>
    </submittedName>
</protein>
<dbReference type="GeneID" id="20085143"/>
<evidence type="ECO:0000313" key="1">
    <source>
        <dbReference type="EMBL" id="ETV99386.1"/>
    </source>
</evidence>
<dbReference type="VEuPathDB" id="FungiDB:H310_08093"/>
<reference evidence="1" key="1">
    <citation type="submission" date="2013-12" db="EMBL/GenBank/DDBJ databases">
        <title>The Genome Sequence of Aphanomyces invadans NJM9701.</title>
        <authorList>
            <consortium name="The Broad Institute Genomics Platform"/>
            <person name="Russ C."/>
            <person name="Tyler B."/>
            <person name="van West P."/>
            <person name="Dieguez-Uribeondo J."/>
            <person name="Young S.K."/>
            <person name="Zeng Q."/>
            <person name="Gargeya S."/>
            <person name="Fitzgerald M."/>
            <person name="Abouelleil A."/>
            <person name="Alvarado L."/>
            <person name="Chapman S.B."/>
            <person name="Gainer-Dewar J."/>
            <person name="Goldberg J."/>
            <person name="Griggs A."/>
            <person name="Gujja S."/>
            <person name="Hansen M."/>
            <person name="Howarth C."/>
            <person name="Imamovic A."/>
            <person name="Ireland A."/>
            <person name="Larimer J."/>
            <person name="McCowan C."/>
            <person name="Murphy C."/>
            <person name="Pearson M."/>
            <person name="Poon T.W."/>
            <person name="Priest M."/>
            <person name="Roberts A."/>
            <person name="Saif S."/>
            <person name="Shea T."/>
            <person name="Sykes S."/>
            <person name="Wortman J."/>
            <person name="Nusbaum C."/>
            <person name="Birren B."/>
        </authorList>
    </citation>
    <scope>NUCLEOTIDE SEQUENCE [LARGE SCALE GENOMIC DNA]</scope>
    <source>
        <strain evidence="1">NJM9701</strain>
    </source>
</reference>
<accession>A0A024U0J2</accession>
<organism evidence="1">
    <name type="scientific">Aphanomyces invadans</name>
    <dbReference type="NCBI Taxonomy" id="157072"/>
    <lineage>
        <taxon>Eukaryota</taxon>
        <taxon>Sar</taxon>
        <taxon>Stramenopiles</taxon>
        <taxon>Oomycota</taxon>
        <taxon>Saprolegniomycetes</taxon>
        <taxon>Saprolegniales</taxon>
        <taxon>Verrucalvaceae</taxon>
        <taxon>Aphanomyces</taxon>
    </lineage>
</organism>
<dbReference type="AlphaFoldDB" id="A0A024U0J2"/>
<dbReference type="RefSeq" id="XP_008871942.1">
    <property type="nucleotide sequence ID" value="XM_008873720.1"/>
</dbReference>
<name>A0A024U0J2_9STRA</name>